<dbReference type="Pfam" id="PF00201">
    <property type="entry name" value="UDPGT"/>
    <property type="match status" value="1"/>
</dbReference>
<sequence>MLDYAASQLKHNPTLTITFICSKMQIALLQKLAISEHLVNERFGSRLRLLGTGRSTQEVLQEFNQREDAKQTAAPSSNATADGPEPEVILTMQAATLIQKQFAEIFPTIVANRDLYDEHDGSLLLPACLAGPPTSVVVNWMLPGMVDIVRKHASDLKMVTFFDNACTFVLRMLGPRSIGGFGAIERLWTQYCNSNPEVDRNDAALREKLLGRRWVGRFYIPGSRMGAIEEQEMAALAKDWLLTVPLSPSLIEIQKLVDASHTILINTHMAVEQRELDYLRMVYPFKKIGILGPVMFSGFVEKGEKLSAKLLEEKIHAKPGMSRPLTPPETPPGSPGTTERQSSQVDRTKAVREVEDYLSCSVAGSVVYISFGTMFRPQPTHLVKMLEIIQYEMSLNSQLRVLFTFGGSKDLASSCPPSFAPQIATLESQLLKTGRIMLVNWVDQHYVLQHPAVGWFLSHGGWNSCQESMLAGKPLLILPFFGDQLFNAYFLEASEVAFRFKTAAKMSVTDFVASFREGIACTRPESERGSQMIKNAKELQLRLKGERAQAEVRLL</sequence>
<dbReference type="eggNOG" id="KOG1192">
    <property type="taxonomic scope" value="Eukaryota"/>
</dbReference>
<organism evidence="3 4">
    <name type="scientific">Pseudozyma hubeiensis (strain SY62)</name>
    <name type="common">Yeast</name>
    <dbReference type="NCBI Taxonomy" id="1305764"/>
    <lineage>
        <taxon>Eukaryota</taxon>
        <taxon>Fungi</taxon>
        <taxon>Dikarya</taxon>
        <taxon>Basidiomycota</taxon>
        <taxon>Ustilaginomycotina</taxon>
        <taxon>Ustilaginomycetes</taxon>
        <taxon>Ustilaginales</taxon>
        <taxon>Ustilaginaceae</taxon>
        <taxon>Pseudozyma</taxon>
    </lineage>
</organism>
<dbReference type="GeneID" id="24105616"/>
<feature type="region of interest" description="Disordered" evidence="2">
    <location>
        <begin position="63"/>
        <end position="84"/>
    </location>
</feature>
<feature type="region of interest" description="Disordered" evidence="2">
    <location>
        <begin position="317"/>
        <end position="347"/>
    </location>
</feature>
<dbReference type="RefSeq" id="XP_012186337.1">
    <property type="nucleotide sequence ID" value="XM_012330947.1"/>
</dbReference>
<keyword evidence="1 3" id="KW-0808">Transferase</keyword>
<dbReference type="Proteomes" id="UP000014071">
    <property type="component" value="Unassembled WGS sequence"/>
</dbReference>
<dbReference type="PANTHER" id="PTHR48049">
    <property type="entry name" value="GLYCOSYLTRANSFERASE"/>
    <property type="match status" value="1"/>
</dbReference>
<proteinExistence type="predicted"/>
<dbReference type="STRING" id="1305764.R9P3T4"/>
<feature type="compositionally biased region" description="Pro residues" evidence="2">
    <location>
        <begin position="325"/>
        <end position="334"/>
    </location>
</feature>
<dbReference type="InterPro" id="IPR050481">
    <property type="entry name" value="UDP-glycosyltransf_plant"/>
</dbReference>
<gene>
    <name evidence="3" type="ORF">PHSY_000305</name>
</gene>
<evidence type="ECO:0000256" key="1">
    <source>
        <dbReference type="ARBA" id="ARBA00022679"/>
    </source>
</evidence>
<dbReference type="SUPFAM" id="SSF53756">
    <property type="entry name" value="UDP-Glycosyltransferase/glycogen phosphorylase"/>
    <property type="match status" value="1"/>
</dbReference>
<evidence type="ECO:0000313" key="3">
    <source>
        <dbReference type="EMBL" id="GAC92750.1"/>
    </source>
</evidence>
<evidence type="ECO:0000256" key="2">
    <source>
        <dbReference type="SAM" id="MobiDB-lite"/>
    </source>
</evidence>
<dbReference type="AlphaFoldDB" id="R9P3T4"/>
<dbReference type="HOGENOM" id="CLU_471882_0_0_1"/>
<name>R9P3T4_PSEHS</name>
<dbReference type="EMBL" id="DF238768">
    <property type="protein sequence ID" value="GAC92750.1"/>
    <property type="molecule type" value="Genomic_DNA"/>
</dbReference>
<dbReference type="OrthoDB" id="5835829at2759"/>
<protein>
    <submittedName>
        <fullName evidence="3">Glycosyltransferase</fullName>
    </submittedName>
</protein>
<dbReference type="Gene3D" id="3.40.50.2000">
    <property type="entry name" value="Glycogen Phosphorylase B"/>
    <property type="match status" value="1"/>
</dbReference>
<dbReference type="CDD" id="cd03784">
    <property type="entry name" value="GT1_Gtf-like"/>
    <property type="match status" value="1"/>
</dbReference>
<dbReference type="InterPro" id="IPR002213">
    <property type="entry name" value="UDP_glucos_trans"/>
</dbReference>
<dbReference type="PANTHER" id="PTHR48049:SF159">
    <property type="entry name" value="OS10G0332000 PROTEIN"/>
    <property type="match status" value="1"/>
</dbReference>
<evidence type="ECO:0000313" key="4">
    <source>
        <dbReference type="Proteomes" id="UP000014071"/>
    </source>
</evidence>
<dbReference type="GO" id="GO:0035251">
    <property type="term" value="F:UDP-glucosyltransferase activity"/>
    <property type="evidence" value="ECO:0007669"/>
    <property type="project" value="InterPro"/>
</dbReference>
<reference evidence="4" key="1">
    <citation type="journal article" date="2013" name="Genome Announc.">
        <title>Draft genome sequence of the basidiomycetous yeast-like fungus Pseudozyma hubeiensis SY62, which produces an abundant amount of the biosurfactant mannosylerythritol lipids.</title>
        <authorList>
            <person name="Konishi M."/>
            <person name="Hatada Y."/>
            <person name="Horiuchi J."/>
        </authorList>
    </citation>
    <scope>NUCLEOTIDE SEQUENCE [LARGE SCALE GENOMIC DNA]</scope>
    <source>
        <strain evidence="4">SY62</strain>
    </source>
</reference>
<keyword evidence="4" id="KW-1185">Reference proteome</keyword>
<accession>R9P3T4</accession>